<dbReference type="InterPro" id="IPR032710">
    <property type="entry name" value="NTF2-like_dom_sf"/>
</dbReference>
<name>A0A1I5GPP0_9ACTN</name>
<accession>A0A1I5GPP0</accession>
<evidence type="ECO:0000259" key="2">
    <source>
        <dbReference type="Pfam" id="PF12680"/>
    </source>
</evidence>
<dbReference type="eggNOG" id="COG1576">
    <property type="taxonomic scope" value="Bacteria"/>
</dbReference>
<reference evidence="3 4" key="1">
    <citation type="submission" date="2016-10" db="EMBL/GenBank/DDBJ databases">
        <authorList>
            <person name="de Groot N.N."/>
        </authorList>
    </citation>
    <scope>NUCLEOTIDE SEQUENCE [LARGE SCALE GENOMIC DNA]</scope>
    <source>
        <strain evidence="3 4">DSM 43067</strain>
    </source>
</reference>
<dbReference type="Gene3D" id="3.10.450.50">
    <property type="match status" value="1"/>
</dbReference>
<evidence type="ECO:0000313" key="4">
    <source>
        <dbReference type="Proteomes" id="UP000183413"/>
    </source>
</evidence>
<gene>
    <name evidence="3" type="ORF">SAMN04489713_105338</name>
</gene>
<protein>
    <submittedName>
        <fullName evidence="3">SnoaL-like domain-containing protein</fullName>
    </submittedName>
</protein>
<evidence type="ECO:0000313" key="3">
    <source>
        <dbReference type="EMBL" id="SFO37975.1"/>
    </source>
</evidence>
<sequence>MDVLAIADQYYDAWIHHAGDMTDVPLAADLTFTGPVASFRTADGYRAMARKAGAAVRGFRVRHRFVTGQTVCSIIDWENRSPLKAGPPPAPATDGRFGRPPTT</sequence>
<dbReference type="AlphaFoldDB" id="A0A1I5GPP0"/>
<feature type="region of interest" description="Disordered" evidence="1">
    <location>
        <begin position="79"/>
        <end position="103"/>
    </location>
</feature>
<dbReference type="InParanoid" id="A0A1I5GPP0"/>
<dbReference type="SUPFAM" id="SSF54427">
    <property type="entry name" value="NTF2-like"/>
    <property type="match status" value="1"/>
</dbReference>
<evidence type="ECO:0000256" key="1">
    <source>
        <dbReference type="SAM" id="MobiDB-lite"/>
    </source>
</evidence>
<dbReference type="Proteomes" id="UP000183413">
    <property type="component" value="Unassembled WGS sequence"/>
</dbReference>
<dbReference type="InterPro" id="IPR037401">
    <property type="entry name" value="SnoaL-like"/>
</dbReference>
<proteinExistence type="predicted"/>
<keyword evidence="4" id="KW-1185">Reference proteome</keyword>
<dbReference type="Pfam" id="PF12680">
    <property type="entry name" value="SnoaL_2"/>
    <property type="match status" value="1"/>
</dbReference>
<dbReference type="EMBL" id="FOVH01000005">
    <property type="protein sequence ID" value="SFO37975.1"/>
    <property type="molecule type" value="Genomic_DNA"/>
</dbReference>
<feature type="domain" description="SnoaL-like" evidence="2">
    <location>
        <begin position="8"/>
        <end position="87"/>
    </location>
</feature>
<organism evidence="3 4">
    <name type="scientific">Actinomadura madurae</name>
    <dbReference type="NCBI Taxonomy" id="1993"/>
    <lineage>
        <taxon>Bacteria</taxon>
        <taxon>Bacillati</taxon>
        <taxon>Actinomycetota</taxon>
        <taxon>Actinomycetes</taxon>
        <taxon>Streptosporangiales</taxon>
        <taxon>Thermomonosporaceae</taxon>
        <taxon>Actinomadura</taxon>
    </lineage>
</organism>